<gene>
    <name evidence="2" type="ORF">KHLLAP_LOCUS9812</name>
</gene>
<dbReference type="Proteomes" id="UP001295740">
    <property type="component" value="Unassembled WGS sequence"/>
</dbReference>
<organism evidence="2 3">
    <name type="scientific">Anthostomella pinea</name>
    <dbReference type="NCBI Taxonomy" id="933095"/>
    <lineage>
        <taxon>Eukaryota</taxon>
        <taxon>Fungi</taxon>
        <taxon>Dikarya</taxon>
        <taxon>Ascomycota</taxon>
        <taxon>Pezizomycotina</taxon>
        <taxon>Sordariomycetes</taxon>
        <taxon>Xylariomycetidae</taxon>
        <taxon>Xylariales</taxon>
        <taxon>Xylariaceae</taxon>
        <taxon>Anthostomella</taxon>
    </lineage>
</organism>
<dbReference type="AlphaFoldDB" id="A0AAI8VRI6"/>
<evidence type="ECO:0000313" key="3">
    <source>
        <dbReference type="Proteomes" id="UP001295740"/>
    </source>
</evidence>
<feature type="compositionally biased region" description="Low complexity" evidence="1">
    <location>
        <begin position="92"/>
        <end position="102"/>
    </location>
</feature>
<sequence>MSFGTTSVPVRSQRRWHWNFWHLVGFTRSGFVNKYGDDNRDEEPEQRMTLPRPTTTSRPAKRRALRQMAPRKTNLPTNPRKRVSRASFAQMTSSSATRSAAAEPATRDLVPRSRVLGIEGPVAQISRAQLGVSCVRPGTGLFPGAGPRAGAGPGLGLAIASQPKVSRVGSRVVPKVFPETMVVSDPERDCKVVKADVPKMKEHLMDGLFPKDGDKTIEKLTSPTE</sequence>
<comment type="caution">
    <text evidence="2">The sequence shown here is derived from an EMBL/GenBank/DDBJ whole genome shotgun (WGS) entry which is preliminary data.</text>
</comment>
<name>A0AAI8VRI6_9PEZI</name>
<reference evidence="2" key="1">
    <citation type="submission" date="2023-10" db="EMBL/GenBank/DDBJ databases">
        <authorList>
            <person name="Hackl T."/>
        </authorList>
    </citation>
    <scope>NUCLEOTIDE SEQUENCE</scope>
</reference>
<feature type="compositionally biased region" description="Basic and acidic residues" evidence="1">
    <location>
        <begin position="205"/>
        <end position="218"/>
    </location>
</feature>
<accession>A0AAI8VRI6</accession>
<proteinExistence type="predicted"/>
<evidence type="ECO:0000313" key="2">
    <source>
        <dbReference type="EMBL" id="CAJ2509344.1"/>
    </source>
</evidence>
<feature type="region of interest" description="Disordered" evidence="1">
    <location>
        <begin position="205"/>
        <end position="225"/>
    </location>
</feature>
<evidence type="ECO:0000256" key="1">
    <source>
        <dbReference type="SAM" id="MobiDB-lite"/>
    </source>
</evidence>
<dbReference type="EMBL" id="CAUWAG010000012">
    <property type="protein sequence ID" value="CAJ2509344.1"/>
    <property type="molecule type" value="Genomic_DNA"/>
</dbReference>
<protein>
    <submittedName>
        <fullName evidence="2">Uu.00g143700.m01.CDS01</fullName>
    </submittedName>
</protein>
<feature type="region of interest" description="Disordered" evidence="1">
    <location>
        <begin position="37"/>
        <end position="106"/>
    </location>
</feature>
<keyword evidence="3" id="KW-1185">Reference proteome</keyword>